<dbReference type="EMBL" id="ALBS01000012">
    <property type="protein sequence ID" value="EJT52914.1"/>
    <property type="molecule type" value="Genomic_DNA"/>
</dbReference>
<dbReference type="Gene3D" id="3.40.710.10">
    <property type="entry name" value="DD-peptidase/beta-lactamase superfamily"/>
    <property type="match status" value="1"/>
</dbReference>
<dbReference type="RefSeq" id="XP_014183875.1">
    <property type="nucleotide sequence ID" value="XM_014328400.1"/>
</dbReference>
<proteinExistence type="predicted"/>
<protein>
    <submittedName>
        <fullName evidence="2">Beta-lactamase</fullName>
    </submittedName>
</protein>
<feature type="domain" description="Beta-lactamase-related" evidence="1">
    <location>
        <begin position="21"/>
        <end position="379"/>
    </location>
</feature>
<dbReference type="SUPFAM" id="SSF56601">
    <property type="entry name" value="beta-lactamase/transpeptidase-like"/>
    <property type="match status" value="1"/>
</dbReference>
<dbReference type="PANTHER" id="PTHR43283:SF3">
    <property type="entry name" value="BETA-LACTAMASE FAMILY PROTEIN (AFU_ORTHOLOGUE AFUA_5G07500)"/>
    <property type="match status" value="1"/>
</dbReference>
<dbReference type="AlphaFoldDB" id="J6F756"/>
<dbReference type="InterPro" id="IPR050789">
    <property type="entry name" value="Diverse_Enzym_Activities"/>
</dbReference>
<dbReference type="GeneID" id="25984175"/>
<dbReference type="HOGENOM" id="CLU_020027_11_1_1"/>
<evidence type="ECO:0000259" key="1">
    <source>
        <dbReference type="Pfam" id="PF00144"/>
    </source>
</evidence>
<organism evidence="2 3">
    <name type="scientific">Trichosporon asahii var. asahii (strain ATCC 90039 / CBS 2479 / JCM 2466 / KCTC 7840 / NBRC 103889/ NCYC 2677 / UAMH 7654)</name>
    <name type="common">Yeast</name>
    <dbReference type="NCBI Taxonomy" id="1186058"/>
    <lineage>
        <taxon>Eukaryota</taxon>
        <taxon>Fungi</taxon>
        <taxon>Dikarya</taxon>
        <taxon>Basidiomycota</taxon>
        <taxon>Agaricomycotina</taxon>
        <taxon>Tremellomycetes</taxon>
        <taxon>Trichosporonales</taxon>
        <taxon>Trichosporonaceae</taxon>
        <taxon>Trichosporon</taxon>
    </lineage>
</organism>
<dbReference type="PANTHER" id="PTHR43283">
    <property type="entry name" value="BETA-LACTAMASE-RELATED"/>
    <property type="match status" value="1"/>
</dbReference>
<dbReference type="KEGG" id="tasa:A1Q1_00661"/>
<evidence type="ECO:0000313" key="3">
    <source>
        <dbReference type="Proteomes" id="UP000002748"/>
    </source>
</evidence>
<reference evidence="2 3" key="1">
    <citation type="journal article" date="2012" name="Eukaryot. Cell">
        <title>Draft genome sequence of CBS 2479, the standard type strain of Trichosporon asahii.</title>
        <authorList>
            <person name="Yang R.Y."/>
            <person name="Li H.T."/>
            <person name="Zhu H."/>
            <person name="Zhou G.P."/>
            <person name="Wang M."/>
            <person name="Wang L."/>
        </authorList>
    </citation>
    <scope>NUCLEOTIDE SEQUENCE [LARGE SCALE GENOMIC DNA]</scope>
    <source>
        <strain evidence="3">ATCC 90039 / CBS 2479 / JCM 2466 / KCTC 7840 / NCYC 2677 / UAMH 7654</strain>
    </source>
</reference>
<dbReference type="InterPro" id="IPR012338">
    <property type="entry name" value="Beta-lactam/transpept-like"/>
</dbReference>
<sequence length="412" mass="45007">MTINTTPKLSEEARAALDAVLVQHLKTTPAVAFGVTTKDGIIYTGYRGDRVYSKPEEGQVDETTTYQIYSMTKLVASLAVLQQVEAGVLSYDDPAIVQKYAPELVKQRILLSYNEETKEAKFADLERPPTLRDLVTHTSGQVYFFFDPKLYAYDRDHGLLAMFGSETGQFAQPFLFSPGTRLAYGTGLDWAGIILERATGQDLESYFRQHIFDPLGLSQNTTFHNTPEVVAKRQHTVFRQPDGSLVLGKPQRPIDVEVKGQLSGGAGLWSTMDDYLLLLRGVLRAKQPGGIVSPFGFELLFKDALPADTPGGPQCHAELSAFLEVLASFSSLEHPASVGHSIACVVNLSDTKGRKAGSGAWGGAANTQWCIDPTTGIGIERALVSGLATEMGTEPFAECWKELEQVLFQHLA</sequence>
<comment type="caution">
    <text evidence="2">The sequence shown here is derived from an EMBL/GenBank/DDBJ whole genome shotgun (WGS) entry which is preliminary data.</text>
</comment>
<gene>
    <name evidence="2" type="ORF">A1Q1_00661</name>
</gene>
<dbReference type="OrthoDB" id="428260at2759"/>
<dbReference type="Proteomes" id="UP000002748">
    <property type="component" value="Unassembled WGS sequence"/>
</dbReference>
<name>J6F756_TRIAS</name>
<accession>J6F756</accession>
<dbReference type="InterPro" id="IPR001466">
    <property type="entry name" value="Beta-lactam-related"/>
</dbReference>
<evidence type="ECO:0000313" key="2">
    <source>
        <dbReference type="EMBL" id="EJT52914.1"/>
    </source>
</evidence>
<dbReference type="VEuPathDB" id="FungiDB:A1Q1_00661"/>
<dbReference type="Pfam" id="PF00144">
    <property type="entry name" value="Beta-lactamase"/>
    <property type="match status" value="1"/>
</dbReference>